<evidence type="ECO:0000256" key="5">
    <source>
        <dbReference type="ARBA" id="ARBA00022490"/>
    </source>
</evidence>
<dbReference type="InterPro" id="IPR004516">
    <property type="entry name" value="HisRS/HisZ"/>
</dbReference>
<dbReference type="HAMAP" id="MF_00125">
    <property type="entry name" value="HisZ"/>
    <property type="match status" value="1"/>
</dbReference>
<gene>
    <name evidence="9 11" type="primary">hisZ</name>
    <name evidence="11" type="ORF">JGUZn3_17850</name>
</gene>
<comment type="subcellular location">
    <subcellularLocation>
        <location evidence="1 9">Cytoplasm</location>
    </subcellularLocation>
</comment>
<protein>
    <recommendedName>
        <fullName evidence="4 9">ATP phosphoribosyltransferase regulatory subunit</fullName>
    </recommendedName>
</protein>
<evidence type="ECO:0000256" key="9">
    <source>
        <dbReference type="HAMAP-Rule" id="MF_00125"/>
    </source>
</evidence>
<feature type="domain" description="Class II Histidinyl-tRNA synthetase (HisRS)-like catalytic core" evidence="10">
    <location>
        <begin position="16"/>
        <end position="314"/>
    </location>
</feature>
<dbReference type="GO" id="GO:0004821">
    <property type="term" value="F:histidine-tRNA ligase activity"/>
    <property type="evidence" value="ECO:0007669"/>
    <property type="project" value="TreeGrafter"/>
</dbReference>
<keyword evidence="12" id="KW-1185">Reference proteome</keyword>
<dbReference type="InterPro" id="IPR041715">
    <property type="entry name" value="HisRS-like_core"/>
</dbReference>
<evidence type="ECO:0000313" key="11">
    <source>
        <dbReference type="EMBL" id="QNT79001.1"/>
    </source>
</evidence>
<dbReference type="InterPro" id="IPR004517">
    <property type="entry name" value="HisZ"/>
</dbReference>
<reference evidence="11 12" key="1">
    <citation type="submission" date="2020-08" db="EMBL/GenBank/DDBJ databases">
        <title>Complete genome sequence of Entomobacter blattae G55GP.</title>
        <authorList>
            <person name="Poehlein A."/>
            <person name="Guzman J."/>
            <person name="Daniel R."/>
            <person name="Vilcinskas A."/>
        </authorList>
    </citation>
    <scope>NUCLEOTIDE SEQUENCE [LARGE SCALE GENOMIC DNA]</scope>
    <source>
        <strain evidence="11 12">G55GP</strain>
    </source>
</reference>
<comment type="pathway">
    <text evidence="2 9">Amino-acid biosynthesis; L-histidine biosynthesis; L-histidine from 5-phospho-alpha-D-ribose 1-diphosphate: step 1/9.</text>
</comment>
<dbReference type="Gene3D" id="3.30.930.10">
    <property type="entry name" value="Bira Bifunctional Protein, Domain 2"/>
    <property type="match status" value="1"/>
</dbReference>
<accession>A0A7H1NT91</accession>
<keyword evidence="7 9" id="KW-0368">Histidine biosynthesis</keyword>
<evidence type="ECO:0000256" key="6">
    <source>
        <dbReference type="ARBA" id="ARBA00022605"/>
    </source>
</evidence>
<dbReference type="EMBL" id="CP060244">
    <property type="protein sequence ID" value="QNT79001.1"/>
    <property type="molecule type" value="Genomic_DNA"/>
</dbReference>
<keyword evidence="6 9" id="KW-0028">Amino-acid biosynthesis</keyword>
<dbReference type="PANTHER" id="PTHR43707">
    <property type="entry name" value="HISTIDYL-TRNA SYNTHETASE"/>
    <property type="match status" value="1"/>
</dbReference>
<evidence type="ECO:0000313" key="12">
    <source>
        <dbReference type="Proteomes" id="UP000516349"/>
    </source>
</evidence>
<evidence type="ECO:0000256" key="8">
    <source>
        <dbReference type="ARBA" id="ARBA00025246"/>
    </source>
</evidence>
<dbReference type="SUPFAM" id="SSF55681">
    <property type="entry name" value="Class II aaRS and biotin synthetases"/>
    <property type="match status" value="1"/>
</dbReference>
<dbReference type="InterPro" id="IPR045864">
    <property type="entry name" value="aa-tRNA-synth_II/BPL/LPL"/>
</dbReference>
<evidence type="ECO:0000256" key="2">
    <source>
        <dbReference type="ARBA" id="ARBA00004667"/>
    </source>
</evidence>
<dbReference type="UniPathway" id="UPA00031">
    <property type="reaction ID" value="UER00006"/>
</dbReference>
<comment type="similarity">
    <text evidence="3 9">Belongs to the class-II aminoacyl-tRNA synthetase family. HisZ subfamily.</text>
</comment>
<evidence type="ECO:0000256" key="1">
    <source>
        <dbReference type="ARBA" id="ARBA00004496"/>
    </source>
</evidence>
<keyword evidence="11" id="KW-0328">Glycosyltransferase</keyword>
<evidence type="ECO:0000259" key="10">
    <source>
        <dbReference type="Pfam" id="PF13393"/>
    </source>
</evidence>
<dbReference type="GO" id="GO:0000105">
    <property type="term" value="P:L-histidine biosynthetic process"/>
    <property type="evidence" value="ECO:0007669"/>
    <property type="project" value="UniProtKB-UniRule"/>
</dbReference>
<evidence type="ECO:0000256" key="3">
    <source>
        <dbReference type="ARBA" id="ARBA00005539"/>
    </source>
</evidence>
<sequence length="383" mass="42273">MTDNDYPFNPALLPAGFVDLLPPDAQAEARNLARLMQLFHVCGYERVKPALFEFEESLLSGSGEVVAEQAFRVMDPDSHRTMVVRPDITPQISRLASTRLINASRPLRLSYAGPCVLLKGGHSVTRREIVQAGIELIGPDSPGADAEIVAIGLEALTELGIEHLSFDLTLPLLTPLIVEKAGYDEKDKKRLLKALDRKDAAAVEQVGGHAASILTTLLHAAGEVDDAFRLVSAVELPIEGKQMLARLKETVQAIRRLVPHIHLTLDPVEFRGWKYHTGFSFSIYSLGYKDELGRGGRYVSNNEESACGLTLRPDILNEIIPSPPREKKLFLPFHTPVEQAREFRRQGIITVMALKEGAEEDQAFQANCSHILQDGAIHPLKTK</sequence>
<evidence type="ECO:0000256" key="7">
    <source>
        <dbReference type="ARBA" id="ARBA00023102"/>
    </source>
</evidence>
<proteinExistence type="inferred from homology"/>
<evidence type="ECO:0000256" key="4">
    <source>
        <dbReference type="ARBA" id="ARBA00020397"/>
    </source>
</evidence>
<comment type="miscellaneous">
    <text evidence="9">This function is generally fulfilled by the C-terminal part of HisG, which is missing in some bacteria such as this one.</text>
</comment>
<dbReference type="KEGG" id="ebla:JGUZn3_17850"/>
<dbReference type="Pfam" id="PF13393">
    <property type="entry name" value="tRNA-synt_His"/>
    <property type="match status" value="1"/>
</dbReference>
<dbReference type="RefSeq" id="WP_203413208.1">
    <property type="nucleotide sequence ID" value="NZ_CP060244.1"/>
</dbReference>
<dbReference type="PANTHER" id="PTHR43707:SF6">
    <property type="entry name" value="ATP PHOSPHORIBOSYLTRANSFERASE REGULATORY SUBUNIT"/>
    <property type="match status" value="1"/>
</dbReference>
<keyword evidence="11" id="KW-0808">Transferase</keyword>
<name>A0A7H1NT91_9PROT</name>
<keyword evidence="5 9" id="KW-0963">Cytoplasm</keyword>
<dbReference type="GO" id="GO:0005737">
    <property type="term" value="C:cytoplasm"/>
    <property type="evidence" value="ECO:0007669"/>
    <property type="project" value="UniProtKB-SubCell"/>
</dbReference>
<organism evidence="11 12">
    <name type="scientific">Entomobacter blattae</name>
    <dbReference type="NCBI Taxonomy" id="2762277"/>
    <lineage>
        <taxon>Bacteria</taxon>
        <taxon>Pseudomonadati</taxon>
        <taxon>Pseudomonadota</taxon>
        <taxon>Alphaproteobacteria</taxon>
        <taxon>Acetobacterales</taxon>
        <taxon>Acetobacteraceae</taxon>
        <taxon>Entomobacter</taxon>
    </lineage>
</organism>
<dbReference type="GO" id="GO:0006427">
    <property type="term" value="P:histidyl-tRNA aminoacylation"/>
    <property type="evidence" value="ECO:0007669"/>
    <property type="project" value="TreeGrafter"/>
</dbReference>
<dbReference type="AlphaFoldDB" id="A0A7H1NT91"/>
<comment type="subunit">
    <text evidence="9">Heteromultimer composed of HisG and HisZ subunits.</text>
</comment>
<dbReference type="Proteomes" id="UP000516349">
    <property type="component" value="Chromosome"/>
</dbReference>
<dbReference type="GO" id="GO:0016757">
    <property type="term" value="F:glycosyltransferase activity"/>
    <property type="evidence" value="ECO:0007669"/>
    <property type="project" value="UniProtKB-KW"/>
</dbReference>
<comment type="function">
    <text evidence="8 9">Required for the first step of histidine biosynthesis. May allow the feedback regulation of ATP phosphoribosyltransferase activity by histidine.</text>
</comment>